<dbReference type="SUPFAM" id="SSF100879">
    <property type="entry name" value="Lesion bypass DNA polymerase (Y-family), little finger domain"/>
    <property type="match status" value="1"/>
</dbReference>
<protein>
    <recommendedName>
        <fullName evidence="3">DNA polymerase IV</fullName>
        <shortName evidence="3">Pol IV</shortName>
        <ecNumber evidence="3">2.7.7.7</ecNumber>
    </recommendedName>
</protein>
<dbReference type="InterPro" id="IPR022880">
    <property type="entry name" value="DNApol_IV"/>
</dbReference>
<dbReference type="CDD" id="cd03586">
    <property type="entry name" value="PolY_Pol_IV_kappa"/>
    <property type="match status" value="1"/>
</dbReference>
<dbReference type="HAMAP" id="MF_01113">
    <property type="entry name" value="DNApol_IV"/>
    <property type="match status" value="1"/>
</dbReference>
<dbReference type="Pfam" id="PF00817">
    <property type="entry name" value="IMS"/>
    <property type="match status" value="1"/>
</dbReference>
<dbReference type="GO" id="GO:0003887">
    <property type="term" value="F:DNA-directed DNA polymerase activity"/>
    <property type="evidence" value="ECO:0007669"/>
    <property type="project" value="UniProtKB-UniRule"/>
</dbReference>
<keyword evidence="3" id="KW-0479">Metal-binding</keyword>
<dbReference type="GO" id="GO:0009432">
    <property type="term" value="P:SOS response"/>
    <property type="evidence" value="ECO:0007669"/>
    <property type="project" value="TreeGrafter"/>
</dbReference>
<dbReference type="InterPro" id="IPR043128">
    <property type="entry name" value="Rev_trsase/Diguanyl_cyclase"/>
</dbReference>
<sequence length="447" mass="50037">MRREPRTYIIEEKAGRLGAKEAGALSGSRRYILHIDMNAFYCSVHAAEQPELYQGKATAVAGSVELRKGIVVTSSYEARARGVRTGMTVREALRACPELIMIAPDFHLYRRYSRAFLRIAGNYTPQVEAVSIDECFLDVTGSGQFGTPVDIAETIRRRVKDELGLPCSIGIAPNKLLAKMASDMRKPDAVTVLRRREVPQLLWGKPCQTLYGIGRKTADKLLRMNIRTIGELAAAEERLLTDKFGVYGAWMKRAAHGLDDAPVELISEAAKSIGHTTTLPADLTTRDEYRRVLLNLADQTTRRMRRQLMMCQTVQITIRDPDMKTITRSTTMDVPTDAAEDVHREACRLMDRHWQTGSPVRLLGITLQGLSPKTETAVQLDLFGYEEAPRKAELISVMDRLRDKFGESAVLTAGMLTDDPSALIRNTRTRGTSLQTDFLRERSHDDP</sequence>
<dbReference type="InterPro" id="IPR001126">
    <property type="entry name" value="UmuC"/>
</dbReference>
<dbReference type="InterPro" id="IPR043502">
    <property type="entry name" value="DNA/RNA_pol_sf"/>
</dbReference>
<feature type="active site" evidence="3">
    <location>
        <position position="134"/>
    </location>
</feature>
<comment type="cofactor">
    <cofactor evidence="3">
        <name>Mg(2+)</name>
        <dbReference type="ChEBI" id="CHEBI:18420"/>
    </cofactor>
    <text evidence="3">Binds 2 magnesium ions per subunit.</text>
</comment>
<evidence type="ECO:0000259" key="4">
    <source>
        <dbReference type="PROSITE" id="PS50173"/>
    </source>
</evidence>
<dbReference type="InterPro" id="IPR017961">
    <property type="entry name" value="DNA_pol_Y-fam_little_finger"/>
</dbReference>
<keyword evidence="3" id="KW-0234">DNA repair</keyword>
<dbReference type="GO" id="GO:0003684">
    <property type="term" value="F:damaged DNA binding"/>
    <property type="evidence" value="ECO:0007669"/>
    <property type="project" value="InterPro"/>
</dbReference>
<dbReference type="GO" id="GO:0000287">
    <property type="term" value="F:magnesium ion binding"/>
    <property type="evidence" value="ECO:0007669"/>
    <property type="project" value="UniProtKB-UniRule"/>
</dbReference>
<feature type="site" description="Substrate discrimination" evidence="3">
    <location>
        <position position="41"/>
    </location>
</feature>
<dbReference type="Pfam" id="PF11799">
    <property type="entry name" value="IMS_C"/>
    <property type="match status" value="1"/>
</dbReference>
<dbReference type="GO" id="GO:0006261">
    <property type="term" value="P:DNA-templated DNA replication"/>
    <property type="evidence" value="ECO:0007669"/>
    <property type="project" value="UniProtKB-UniRule"/>
</dbReference>
<comment type="function">
    <text evidence="3">Poorly processive, error-prone DNA polymerase involved in untargeted mutagenesis. Copies undamaged DNA at stalled replication forks, which arise in vivo from mismatched or misaligned primer ends. These misaligned primers can be extended by PolIV. Exhibits no 3'-5' exonuclease (proofreading) activity. May be involved in translesional synthesis, in conjunction with the beta clamp from PolIII.</text>
</comment>
<dbReference type="PROSITE" id="PS50173">
    <property type="entry name" value="UMUC"/>
    <property type="match status" value="1"/>
</dbReference>
<evidence type="ECO:0000256" key="2">
    <source>
        <dbReference type="ARBA" id="ARBA00022695"/>
    </source>
</evidence>
<dbReference type="EC" id="2.7.7.7" evidence="3"/>
<keyword evidence="3" id="KW-0238">DNA-binding</keyword>
<dbReference type="AlphaFoldDB" id="A0A7X0RVE6"/>
<dbReference type="InterPro" id="IPR036775">
    <property type="entry name" value="DNA_pol_Y-fam_lit_finger_sf"/>
</dbReference>
<keyword evidence="2 3" id="KW-0548">Nucleotidyltransferase</keyword>
<dbReference type="Proteomes" id="UP000547209">
    <property type="component" value="Unassembled WGS sequence"/>
</dbReference>
<dbReference type="Gene3D" id="1.10.150.20">
    <property type="entry name" value="5' to 3' exonuclease, C-terminal subdomain"/>
    <property type="match status" value="1"/>
</dbReference>
<dbReference type="NCBIfam" id="NF002677">
    <property type="entry name" value="PRK02406.1"/>
    <property type="match status" value="1"/>
</dbReference>
<dbReference type="NCBIfam" id="NF002848">
    <property type="entry name" value="PRK03103.1"/>
    <property type="match status" value="1"/>
</dbReference>
<comment type="catalytic activity">
    <reaction evidence="3">
        <text>DNA(n) + a 2'-deoxyribonucleoside 5'-triphosphate = DNA(n+1) + diphosphate</text>
        <dbReference type="Rhea" id="RHEA:22508"/>
        <dbReference type="Rhea" id="RHEA-COMP:17339"/>
        <dbReference type="Rhea" id="RHEA-COMP:17340"/>
        <dbReference type="ChEBI" id="CHEBI:33019"/>
        <dbReference type="ChEBI" id="CHEBI:61560"/>
        <dbReference type="ChEBI" id="CHEBI:173112"/>
        <dbReference type="EC" id="2.7.7.7"/>
    </reaction>
</comment>
<organism evidence="5 6">
    <name type="scientific">Cohnella nanjingensis</name>
    <dbReference type="NCBI Taxonomy" id="1387779"/>
    <lineage>
        <taxon>Bacteria</taxon>
        <taxon>Bacillati</taxon>
        <taxon>Bacillota</taxon>
        <taxon>Bacilli</taxon>
        <taxon>Bacillales</taxon>
        <taxon>Paenibacillaceae</taxon>
        <taxon>Cohnella</taxon>
    </lineage>
</organism>
<dbReference type="PANTHER" id="PTHR11076">
    <property type="entry name" value="DNA REPAIR POLYMERASE UMUC / TRANSFERASE FAMILY MEMBER"/>
    <property type="match status" value="1"/>
</dbReference>
<reference evidence="5 6" key="1">
    <citation type="submission" date="2020-08" db="EMBL/GenBank/DDBJ databases">
        <title>Cohnella phylogeny.</title>
        <authorList>
            <person name="Dunlap C."/>
        </authorList>
    </citation>
    <scope>NUCLEOTIDE SEQUENCE [LARGE SCALE GENOMIC DNA]</scope>
    <source>
        <strain evidence="5 6">DSM 28246</strain>
    </source>
</reference>
<dbReference type="Gene3D" id="3.40.1170.60">
    <property type="match status" value="1"/>
</dbReference>
<dbReference type="Gene3D" id="3.30.70.270">
    <property type="match status" value="1"/>
</dbReference>
<keyword evidence="6" id="KW-1185">Reference proteome</keyword>
<evidence type="ECO:0000256" key="3">
    <source>
        <dbReference type="HAMAP-Rule" id="MF_01113"/>
    </source>
</evidence>
<dbReference type="NCBIfam" id="NF002492">
    <property type="entry name" value="PRK01810.1"/>
    <property type="match status" value="1"/>
</dbReference>
<keyword evidence="3" id="KW-0239">DNA-directed DNA polymerase</keyword>
<keyword evidence="3" id="KW-0235">DNA replication</keyword>
<accession>A0A7X0RVE6</accession>
<dbReference type="PANTHER" id="PTHR11076:SF33">
    <property type="entry name" value="DNA POLYMERASE KAPPA"/>
    <property type="match status" value="1"/>
</dbReference>
<gene>
    <name evidence="3" type="primary">dinB</name>
    <name evidence="5" type="ORF">H7C19_26930</name>
</gene>
<name>A0A7X0RVE6_9BACL</name>
<dbReference type="SUPFAM" id="SSF56672">
    <property type="entry name" value="DNA/RNA polymerases"/>
    <property type="match status" value="1"/>
</dbReference>
<evidence type="ECO:0000313" key="5">
    <source>
        <dbReference type="EMBL" id="MBB6674323.1"/>
    </source>
</evidence>
<dbReference type="GO" id="GO:0006281">
    <property type="term" value="P:DNA repair"/>
    <property type="evidence" value="ECO:0007669"/>
    <property type="project" value="UniProtKB-UniRule"/>
</dbReference>
<comment type="caution">
    <text evidence="5">The sequence shown here is derived from an EMBL/GenBank/DDBJ whole genome shotgun (WGS) entry which is preliminary data.</text>
</comment>
<dbReference type="InterPro" id="IPR050116">
    <property type="entry name" value="DNA_polymerase-Y"/>
</dbReference>
<dbReference type="GO" id="GO:0042276">
    <property type="term" value="P:error-prone translesion synthesis"/>
    <property type="evidence" value="ECO:0007669"/>
    <property type="project" value="TreeGrafter"/>
</dbReference>
<keyword evidence="3" id="KW-0515">Mutator protein</keyword>
<keyword evidence="3 5" id="KW-0808">Transferase</keyword>
<comment type="subcellular location">
    <subcellularLocation>
        <location evidence="3">Cytoplasm</location>
    </subcellularLocation>
</comment>
<dbReference type="GO" id="GO:0005829">
    <property type="term" value="C:cytosol"/>
    <property type="evidence" value="ECO:0007669"/>
    <property type="project" value="TreeGrafter"/>
</dbReference>
<dbReference type="EMBL" id="JACJVP010000045">
    <property type="protein sequence ID" value="MBB6674323.1"/>
    <property type="molecule type" value="Genomic_DNA"/>
</dbReference>
<feature type="domain" description="UmuC" evidence="4">
    <location>
        <begin position="32"/>
        <end position="214"/>
    </location>
</feature>
<keyword evidence="3" id="KW-0460">Magnesium</keyword>
<keyword evidence="3" id="KW-0227">DNA damage</keyword>
<comment type="subunit">
    <text evidence="3">Monomer.</text>
</comment>
<feature type="binding site" evidence="3">
    <location>
        <position position="36"/>
    </location>
    <ligand>
        <name>Mg(2+)</name>
        <dbReference type="ChEBI" id="CHEBI:18420"/>
    </ligand>
</feature>
<evidence type="ECO:0000256" key="1">
    <source>
        <dbReference type="ARBA" id="ARBA00010945"/>
    </source>
</evidence>
<evidence type="ECO:0000313" key="6">
    <source>
        <dbReference type="Proteomes" id="UP000547209"/>
    </source>
</evidence>
<keyword evidence="3" id="KW-0963">Cytoplasm</keyword>
<feature type="binding site" evidence="3">
    <location>
        <position position="133"/>
    </location>
    <ligand>
        <name>Mg(2+)</name>
        <dbReference type="ChEBI" id="CHEBI:18420"/>
    </ligand>
</feature>
<proteinExistence type="inferred from homology"/>
<dbReference type="Gene3D" id="3.30.1490.100">
    <property type="entry name" value="DNA polymerase, Y-family, little finger domain"/>
    <property type="match status" value="1"/>
</dbReference>
<comment type="similarity">
    <text evidence="1 3">Belongs to the DNA polymerase type-Y family.</text>
</comment>